<dbReference type="EMBL" id="JBHTAT010000001">
    <property type="protein sequence ID" value="MFC7254613.1"/>
    <property type="molecule type" value="Genomic_DNA"/>
</dbReference>
<sequence length="75" mass="7273">MSSATAGHDLLPAFDSPFDAVDSLLSAGAVLGVATYGTSLLLGNVETATVGVGLGVVCVLGALTVRTARGVAAAR</sequence>
<keyword evidence="2" id="KW-1185">Reference proteome</keyword>
<dbReference type="GeneID" id="96952932"/>
<evidence type="ECO:0000313" key="2">
    <source>
        <dbReference type="Proteomes" id="UP001596434"/>
    </source>
</evidence>
<reference evidence="1 2" key="1">
    <citation type="journal article" date="2019" name="Int. J. Syst. Evol. Microbiol.">
        <title>The Global Catalogue of Microorganisms (GCM) 10K type strain sequencing project: providing services to taxonomists for standard genome sequencing and annotation.</title>
        <authorList>
            <consortium name="The Broad Institute Genomics Platform"/>
            <consortium name="The Broad Institute Genome Sequencing Center for Infectious Disease"/>
            <person name="Wu L."/>
            <person name="Ma J."/>
        </authorList>
    </citation>
    <scope>NUCLEOTIDE SEQUENCE [LARGE SCALE GENOMIC DNA]</scope>
    <source>
        <strain evidence="1 2">GX21</strain>
    </source>
</reference>
<dbReference type="RefSeq" id="WP_379702816.1">
    <property type="nucleotide sequence ID" value="NZ_JBHTAT010000001.1"/>
</dbReference>
<organism evidence="1 2">
    <name type="scientific">Haloplanus litoreus</name>
    <dbReference type="NCBI Taxonomy" id="767515"/>
    <lineage>
        <taxon>Archaea</taxon>
        <taxon>Methanobacteriati</taxon>
        <taxon>Methanobacteriota</taxon>
        <taxon>Stenosarchaea group</taxon>
        <taxon>Halobacteria</taxon>
        <taxon>Halobacteriales</taxon>
        <taxon>Haloferacaceae</taxon>
        <taxon>Haloplanus</taxon>
    </lineage>
</organism>
<comment type="caution">
    <text evidence="1">The sequence shown here is derived from an EMBL/GenBank/DDBJ whole genome shotgun (WGS) entry which is preliminary data.</text>
</comment>
<dbReference type="Proteomes" id="UP001596434">
    <property type="component" value="Unassembled WGS sequence"/>
</dbReference>
<accession>A0ABD5ZX46</accession>
<evidence type="ECO:0000313" key="1">
    <source>
        <dbReference type="EMBL" id="MFC7254613.1"/>
    </source>
</evidence>
<gene>
    <name evidence="1" type="ORF">ACFQKE_04740</name>
</gene>
<proteinExistence type="predicted"/>
<name>A0ABD5ZX46_9EURY</name>
<dbReference type="AlphaFoldDB" id="A0ABD5ZX46"/>
<protein>
    <submittedName>
        <fullName evidence="1">Uncharacterized protein</fullName>
    </submittedName>
</protein>